<dbReference type="InterPro" id="IPR015396">
    <property type="entry name" value="FadE_C"/>
</dbReference>
<evidence type="ECO:0000256" key="3">
    <source>
        <dbReference type="ARBA" id="ARBA00009347"/>
    </source>
</evidence>
<dbReference type="GO" id="GO:0070991">
    <property type="term" value="F:medium-chain fatty acyl-CoA dehydrogenase activity"/>
    <property type="evidence" value="ECO:0007669"/>
    <property type="project" value="UniProtKB-EC"/>
</dbReference>
<dbReference type="Pfam" id="PF02771">
    <property type="entry name" value="Acyl-CoA_dh_N"/>
    <property type="match status" value="1"/>
</dbReference>
<dbReference type="SUPFAM" id="SSF47203">
    <property type="entry name" value="Acyl-CoA dehydrogenase C-terminal domain-like"/>
    <property type="match status" value="1"/>
</dbReference>
<organism evidence="18">
    <name type="scientific">bacterium 19NY03SH02</name>
    <dbReference type="NCBI Taxonomy" id="2920631"/>
    <lineage>
        <taxon>Bacteria</taxon>
    </lineage>
</organism>
<comment type="catalytic activity">
    <reaction evidence="12">
        <text>a medium-chain 2,3-saturated fatty acyl-CoA + oxidized [electron-transfer flavoprotein] + H(+) = a medium-chain (2E)-enoyl-CoA + reduced [electron-transfer flavoprotein]</text>
        <dbReference type="Rhea" id="RHEA:14477"/>
        <dbReference type="Rhea" id="RHEA-COMP:10685"/>
        <dbReference type="Rhea" id="RHEA-COMP:10686"/>
        <dbReference type="ChEBI" id="CHEBI:15378"/>
        <dbReference type="ChEBI" id="CHEBI:57692"/>
        <dbReference type="ChEBI" id="CHEBI:58307"/>
        <dbReference type="ChEBI" id="CHEBI:83723"/>
        <dbReference type="ChEBI" id="CHEBI:83726"/>
        <dbReference type="EC" id="1.3.8.7"/>
    </reaction>
</comment>
<keyword evidence="8" id="KW-0274">FAD</keyword>
<dbReference type="GO" id="GO:0005737">
    <property type="term" value="C:cytoplasm"/>
    <property type="evidence" value="ECO:0007669"/>
    <property type="project" value="TreeGrafter"/>
</dbReference>
<dbReference type="Pfam" id="PF09317">
    <property type="entry name" value="ACDH_C"/>
    <property type="match status" value="1"/>
</dbReference>
<evidence type="ECO:0000256" key="9">
    <source>
        <dbReference type="ARBA" id="ARBA00022832"/>
    </source>
</evidence>
<evidence type="ECO:0000256" key="12">
    <source>
        <dbReference type="ARBA" id="ARBA00047882"/>
    </source>
</evidence>
<dbReference type="Gene3D" id="1.10.540.10">
    <property type="entry name" value="Acyl-CoA dehydrogenase/oxidase, N-terminal domain"/>
    <property type="match status" value="1"/>
</dbReference>
<dbReference type="NCBIfam" id="NF038187">
    <property type="entry name" value="FadE_coli"/>
    <property type="match status" value="1"/>
</dbReference>
<evidence type="ECO:0000256" key="8">
    <source>
        <dbReference type="ARBA" id="ARBA00022827"/>
    </source>
</evidence>
<dbReference type="InterPro" id="IPR036250">
    <property type="entry name" value="AcylCo_DH-like_C"/>
</dbReference>
<dbReference type="InterPro" id="IPR046373">
    <property type="entry name" value="Acyl-CoA_Oxase/DH_mid-dom_sf"/>
</dbReference>
<keyword evidence="9" id="KW-0276">Fatty acid metabolism</keyword>
<evidence type="ECO:0000259" key="17">
    <source>
        <dbReference type="Pfam" id="PF09317"/>
    </source>
</evidence>
<keyword evidence="7" id="KW-0285">Flavoprotein</keyword>
<feature type="domain" description="Acyl-CoA dehydrogenase C-terminal bacterial-type" evidence="17">
    <location>
        <begin position="515"/>
        <end position="796"/>
    </location>
</feature>
<dbReference type="FunFam" id="1.10.540.10:FF:000004">
    <property type="entry name" value="Acyl-CoA dehydrogenase"/>
    <property type="match status" value="1"/>
</dbReference>
<evidence type="ECO:0000256" key="4">
    <source>
        <dbReference type="ARBA" id="ARBA00012033"/>
    </source>
</evidence>
<dbReference type="Gene3D" id="2.40.110.10">
    <property type="entry name" value="Butyryl-CoA Dehydrogenase, subunit A, domain 2"/>
    <property type="match status" value="1"/>
</dbReference>
<dbReference type="EMBL" id="CP095354">
    <property type="protein sequence ID" value="XAG79306.1"/>
    <property type="molecule type" value="Genomic_DNA"/>
</dbReference>
<feature type="domain" description="Acyl-CoA dehydrogenase/oxidase N-terminal" evidence="16">
    <location>
        <begin position="134"/>
        <end position="233"/>
    </location>
</feature>
<dbReference type="CDD" id="cd00567">
    <property type="entry name" value="ACAD"/>
    <property type="match status" value="1"/>
</dbReference>
<keyword evidence="10 18" id="KW-0560">Oxidoreductase</keyword>
<dbReference type="EC" id="1.3.8.7" evidence="4"/>
<evidence type="ECO:0000256" key="11">
    <source>
        <dbReference type="ARBA" id="ARBA00023098"/>
    </source>
</evidence>
<proteinExistence type="inferred from homology"/>
<dbReference type="Gene3D" id="1.20.140.10">
    <property type="entry name" value="Butyryl-CoA Dehydrogenase, subunit A, domain 3"/>
    <property type="match status" value="1"/>
</dbReference>
<dbReference type="PANTHER" id="PTHR48083">
    <property type="entry name" value="MEDIUM-CHAIN SPECIFIC ACYL-COA DEHYDROGENASE, MITOCHONDRIAL-RELATED"/>
    <property type="match status" value="1"/>
</dbReference>
<dbReference type="InterPro" id="IPR013786">
    <property type="entry name" value="AcylCoA_DH/ox_N"/>
</dbReference>
<dbReference type="GO" id="GO:0004466">
    <property type="term" value="F:long-chain fatty acyl-CoA dehydrogenase activity"/>
    <property type="evidence" value="ECO:0007669"/>
    <property type="project" value="UniProtKB-EC"/>
</dbReference>
<dbReference type="InterPro" id="IPR037069">
    <property type="entry name" value="AcylCoA_DH/ox_N_sf"/>
</dbReference>
<dbReference type="GO" id="GO:0033539">
    <property type="term" value="P:fatty acid beta-oxidation using acyl-CoA dehydrogenase"/>
    <property type="evidence" value="ECO:0007669"/>
    <property type="project" value="InterPro"/>
</dbReference>
<dbReference type="FunFam" id="1.20.140.10:FF:000009">
    <property type="entry name" value="Acyl-CoA dehydrogenase"/>
    <property type="match status" value="1"/>
</dbReference>
<dbReference type="NCBIfam" id="NF007000">
    <property type="entry name" value="PRK09463.1"/>
    <property type="match status" value="1"/>
</dbReference>
<evidence type="ECO:0000259" key="16">
    <source>
        <dbReference type="Pfam" id="PF02771"/>
    </source>
</evidence>
<dbReference type="InterPro" id="IPR047634">
    <property type="entry name" value="FadE"/>
</dbReference>
<feature type="domain" description="Acyl-CoA dehydrogenase/oxidase C-terminal" evidence="15">
    <location>
        <begin position="361"/>
        <end position="508"/>
    </location>
</feature>
<dbReference type="InterPro" id="IPR009075">
    <property type="entry name" value="AcylCo_DH/oxidase_C"/>
</dbReference>
<evidence type="ECO:0000259" key="15">
    <source>
        <dbReference type="Pfam" id="PF00441"/>
    </source>
</evidence>
<gene>
    <name evidence="18" type="primary">fadE</name>
    <name evidence="18" type="ORF">MRN14_12455</name>
</gene>
<evidence type="ECO:0000256" key="14">
    <source>
        <dbReference type="SAM" id="MobiDB-lite"/>
    </source>
</evidence>
<dbReference type="InterPro" id="IPR050741">
    <property type="entry name" value="Acyl-CoA_dehydrogenase"/>
</dbReference>
<dbReference type="Pfam" id="PF00441">
    <property type="entry name" value="Acyl-CoA_dh_1"/>
    <property type="match status" value="1"/>
</dbReference>
<reference evidence="18" key="1">
    <citation type="submission" date="2022-03" db="EMBL/GenBank/DDBJ databases">
        <title>Sea Food Isolates.</title>
        <authorList>
            <person name="Li c."/>
        </authorList>
    </citation>
    <scope>NUCLEOTIDE SEQUENCE</scope>
    <source>
        <strain evidence="18">19NY03SH02</strain>
    </source>
</reference>
<evidence type="ECO:0000313" key="18">
    <source>
        <dbReference type="EMBL" id="XAG79306.1"/>
    </source>
</evidence>
<accession>A0AAU6UZ47</accession>
<name>A0AAU6UZ47_UNCXX</name>
<evidence type="ECO:0000256" key="13">
    <source>
        <dbReference type="ARBA" id="ARBA00049247"/>
    </source>
</evidence>
<dbReference type="PANTHER" id="PTHR48083:SF18">
    <property type="entry name" value="ACYL-COENZYME A DEHYDROGENASE"/>
    <property type="match status" value="1"/>
</dbReference>
<evidence type="ECO:0000256" key="10">
    <source>
        <dbReference type="ARBA" id="ARBA00023002"/>
    </source>
</evidence>
<dbReference type="FunFam" id="2.40.110.10:FF:000010">
    <property type="entry name" value="Acyl-CoA dehydrogenase"/>
    <property type="match status" value="1"/>
</dbReference>
<dbReference type="GO" id="GO:0050660">
    <property type="term" value="F:flavin adenine dinucleotide binding"/>
    <property type="evidence" value="ECO:0007669"/>
    <property type="project" value="InterPro"/>
</dbReference>
<dbReference type="EC" id="1.3.8.8" evidence="5"/>
<evidence type="ECO:0000256" key="6">
    <source>
        <dbReference type="ARBA" id="ARBA00020144"/>
    </source>
</evidence>
<evidence type="ECO:0000256" key="5">
    <source>
        <dbReference type="ARBA" id="ARBA00012040"/>
    </source>
</evidence>
<dbReference type="SUPFAM" id="SSF56645">
    <property type="entry name" value="Acyl-CoA dehydrogenase NM domain-like"/>
    <property type="match status" value="1"/>
</dbReference>
<comment type="catalytic activity">
    <reaction evidence="13">
        <text>a long-chain 2,3-saturated fatty acyl-CoA + oxidized [electron-transfer flavoprotein] + H(+) = a long-chain (2E)-enoyl-CoA + reduced [electron-transfer flavoprotein]</text>
        <dbReference type="Rhea" id="RHEA:17721"/>
        <dbReference type="Rhea" id="RHEA-COMP:10685"/>
        <dbReference type="Rhea" id="RHEA-COMP:10686"/>
        <dbReference type="ChEBI" id="CHEBI:15378"/>
        <dbReference type="ChEBI" id="CHEBI:57692"/>
        <dbReference type="ChEBI" id="CHEBI:58307"/>
        <dbReference type="ChEBI" id="CHEBI:83721"/>
        <dbReference type="ChEBI" id="CHEBI:83727"/>
        <dbReference type="EC" id="1.3.8.8"/>
    </reaction>
</comment>
<comment type="similarity">
    <text evidence="3">Belongs to the acyl-CoA dehydrogenase family.</text>
</comment>
<comment type="cofactor">
    <cofactor evidence="1">
        <name>FAD</name>
        <dbReference type="ChEBI" id="CHEBI:57692"/>
    </cofactor>
</comment>
<dbReference type="InterPro" id="IPR009100">
    <property type="entry name" value="AcylCoA_DH/oxidase_NM_dom_sf"/>
</dbReference>
<comment type="pathway">
    <text evidence="2">Lipid metabolism; fatty acid beta-oxidation.</text>
</comment>
<sequence length="816" mass="89194">MTTLLWILALLLVLGAAAYLRVSLLTATIAAAVVMAAGSLLDVTGLISWIIFLVIALPLNLSAFRQSVITRPLLKLYRGIMPEMSSTEKEAIEAGTTWWEADLFAGNPNWKKLHNYPVARLSAEEHAFLEGPVEEVCRMVNQHMVSHQLADLPAEVWQFLKDKGFFAMIIKKKYGGLEFSAYAQSRVLQKLAGVSSELASTVGVPNSLGPGELLQHYGTPEQQDHYLPRLAKGLEVPCFALTSPEAGSDAGAIPDFGVVCKGQWQGEEVLGMKLTWNKRYITLAPVATVLGLAFKLKDPEHLLGDKEELGITCALIPTDVEGVETGRRHFPLNCMFQNGPTRGKEVFVPLSFIIGGPKMAGQGWRMLVECLSVGRGITLPSNSAGGVKTAALATGAYARIRRQFKLPIGKLEGIEEPMARIGGNAYLMDAVTSLTTTGIDLGEKPSVISAIVKYHLTDRMQKCVIDAMDIHGGKGVCLGPNNYLGRGYQAAPIAITVEGANILTRSMIIYGQGAIRCHPYVLAEMESAFDSDVNRGLNNFDAALFGHIGFTTSNFIRSLWMGLTGSRFSNAPFADKTKRYYQHMNRFSANLALLSDLAMATLGGNLKRKERISARLGDLLSQLYLASATLKRYQDEGRQSEDLPLVQWAVEDALYKLQSSLDDLLDNFPAGLGGVLRLVLFPFGRPLKRPSDVLDHKVAKIMQTPCASRDRLGKGQFWEACDNNAVGIQEQTFKDILAAEPLYDKVCKAAGKRLPFMWLDKVAAEGKALGVLSDDEVALLERAEIGRMKSINVDDFDPAELKAQSQEQDSREEQAA</sequence>
<evidence type="ECO:0000256" key="7">
    <source>
        <dbReference type="ARBA" id="ARBA00022630"/>
    </source>
</evidence>
<evidence type="ECO:0000256" key="2">
    <source>
        <dbReference type="ARBA" id="ARBA00005005"/>
    </source>
</evidence>
<evidence type="ECO:0000256" key="1">
    <source>
        <dbReference type="ARBA" id="ARBA00001974"/>
    </source>
</evidence>
<feature type="region of interest" description="Disordered" evidence="14">
    <location>
        <begin position="796"/>
        <end position="816"/>
    </location>
</feature>
<keyword evidence="11" id="KW-0443">Lipid metabolism</keyword>
<dbReference type="NCBIfam" id="NF009586">
    <property type="entry name" value="PRK13026.1"/>
    <property type="match status" value="1"/>
</dbReference>
<dbReference type="AlphaFoldDB" id="A0AAU6UZ47"/>
<protein>
    <recommendedName>
        <fullName evidence="6">Acyl-coenzyme A dehydrogenase</fullName>
        <ecNumber evidence="4">1.3.8.7</ecNumber>
        <ecNumber evidence="5">1.3.8.8</ecNumber>
    </recommendedName>
</protein>